<dbReference type="AlphaFoldDB" id="A0A4S4LB83"/>
<evidence type="ECO:0000256" key="2">
    <source>
        <dbReference type="ARBA" id="ARBA00006092"/>
    </source>
</evidence>
<keyword evidence="15" id="KW-1185">Reference proteome</keyword>
<dbReference type="SUPFAM" id="SSF53300">
    <property type="entry name" value="vWA-like"/>
    <property type="match status" value="1"/>
</dbReference>
<dbReference type="InterPro" id="IPR007198">
    <property type="entry name" value="Ssl1-like"/>
</dbReference>
<keyword evidence="3" id="KW-0479">Metal-binding</keyword>
<evidence type="ECO:0000256" key="5">
    <source>
        <dbReference type="ARBA" id="ARBA00022771"/>
    </source>
</evidence>
<protein>
    <recommendedName>
        <fullName evidence="13">VWFA domain-containing protein</fullName>
    </recommendedName>
</protein>
<comment type="similarity">
    <text evidence="2">Belongs to the GTF2H2 family.</text>
</comment>
<evidence type="ECO:0000256" key="9">
    <source>
        <dbReference type="ARBA" id="ARBA00023204"/>
    </source>
</evidence>
<keyword evidence="5" id="KW-0863">Zinc-finger</keyword>
<comment type="caution">
    <text evidence="14">The sequence shown here is derived from an EMBL/GenBank/DDBJ whole genome shotgun (WGS) entry which is preliminary data.</text>
</comment>
<accession>A0A4S4LB83</accession>
<evidence type="ECO:0000256" key="11">
    <source>
        <dbReference type="PIRSR" id="PIRSR015919-1"/>
    </source>
</evidence>
<evidence type="ECO:0000256" key="10">
    <source>
        <dbReference type="ARBA" id="ARBA00023242"/>
    </source>
</evidence>
<dbReference type="InterPro" id="IPR012170">
    <property type="entry name" value="TFIIH_SSL1/p44"/>
</dbReference>
<dbReference type="PANTHER" id="PTHR12695">
    <property type="entry name" value="GENERAL TRANSCRIPTION FACTOR IIH SUBUNIT 2"/>
    <property type="match status" value="1"/>
</dbReference>
<feature type="zinc finger region" description="C4-type" evidence="11">
    <location>
        <begin position="327"/>
        <end position="344"/>
    </location>
</feature>
<dbReference type="NCBIfam" id="TIGR00622">
    <property type="entry name" value="ssl1"/>
    <property type="match status" value="1"/>
</dbReference>
<evidence type="ECO:0000259" key="13">
    <source>
        <dbReference type="SMART" id="SM00327"/>
    </source>
</evidence>
<keyword evidence="8" id="KW-0804">Transcription</keyword>
<dbReference type="SMART" id="SM00327">
    <property type="entry name" value="VWA"/>
    <property type="match status" value="1"/>
</dbReference>
<feature type="compositionally biased region" description="Basic residues" evidence="12">
    <location>
        <begin position="27"/>
        <end position="46"/>
    </location>
</feature>
<evidence type="ECO:0000256" key="3">
    <source>
        <dbReference type="ARBA" id="ARBA00022723"/>
    </source>
</evidence>
<dbReference type="GO" id="GO:0006351">
    <property type="term" value="P:DNA-templated transcription"/>
    <property type="evidence" value="ECO:0007669"/>
    <property type="project" value="InterPro"/>
</dbReference>
<dbReference type="PANTHER" id="PTHR12695:SF2">
    <property type="entry name" value="GENERAL TRANSCRIPTION FACTOR IIH SUBUNIT 2-RELATED"/>
    <property type="match status" value="1"/>
</dbReference>
<comment type="subcellular location">
    <subcellularLocation>
        <location evidence="1">Nucleus</location>
    </subcellularLocation>
</comment>
<evidence type="ECO:0000256" key="7">
    <source>
        <dbReference type="ARBA" id="ARBA00023015"/>
    </source>
</evidence>
<dbReference type="InterPro" id="IPR002035">
    <property type="entry name" value="VWF_A"/>
</dbReference>
<dbReference type="Pfam" id="PF04056">
    <property type="entry name" value="Ssl1"/>
    <property type="match status" value="1"/>
</dbReference>
<feature type="compositionally biased region" description="Acidic residues" evidence="12">
    <location>
        <begin position="1"/>
        <end position="21"/>
    </location>
</feature>
<reference evidence="14 15" key="1">
    <citation type="submission" date="2019-02" db="EMBL/GenBank/DDBJ databases">
        <title>Genome sequencing of the rare red list fungi Phellinidium pouzarii.</title>
        <authorList>
            <person name="Buettner E."/>
            <person name="Kellner H."/>
        </authorList>
    </citation>
    <scope>NUCLEOTIDE SEQUENCE [LARGE SCALE GENOMIC DNA]</scope>
    <source>
        <strain evidence="14 15">DSM 108285</strain>
    </source>
</reference>
<evidence type="ECO:0000256" key="12">
    <source>
        <dbReference type="SAM" id="MobiDB-lite"/>
    </source>
</evidence>
<gene>
    <name evidence="14" type="ORF">EW145_g2750</name>
</gene>
<feature type="domain" description="VWFA" evidence="13">
    <location>
        <begin position="102"/>
        <end position="274"/>
    </location>
</feature>
<dbReference type="FunFam" id="3.40.50.410:FF:000015">
    <property type="entry name" value="General transcription factor IIH subunit 2"/>
    <property type="match status" value="1"/>
</dbReference>
<dbReference type="OrthoDB" id="284275at2759"/>
<dbReference type="Gene3D" id="3.40.50.410">
    <property type="entry name" value="von Willebrand factor, type A domain"/>
    <property type="match status" value="1"/>
</dbReference>
<feature type="region of interest" description="Disordered" evidence="12">
    <location>
        <begin position="1"/>
        <end position="49"/>
    </location>
</feature>
<dbReference type="GO" id="GO:0006289">
    <property type="term" value="P:nucleotide-excision repair"/>
    <property type="evidence" value="ECO:0007669"/>
    <property type="project" value="InterPro"/>
</dbReference>
<evidence type="ECO:0000313" key="14">
    <source>
        <dbReference type="EMBL" id="THH08371.1"/>
    </source>
</evidence>
<keyword evidence="6" id="KW-0862">Zinc</keyword>
<keyword evidence="9" id="KW-0234">DNA repair</keyword>
<sequence length="370" mass="40948">MPPRQEEEDYYGSDDFISDDDGLYKEKGKKGKGKASEKKKRDKGKGKISEQPYAWEATYTRSWDTVREDESGSLQSAVDGLLARGRRRRLLFPSTAIRRTIIRHLILVLDLSGSMMDRDMRPTRFDLMLEYSRAFIVEWFDQNPLGQIGVVGMRAGIAERVGEMSGKSIQDRHKLEPTGEPSLQNAVEMARGSMSHLPTHSSREIIVIYGSLTTVDPGNIHDTLNACVKDRIRVAVVALAAEMKICREMCDKTGGQFGVAMNEGHFKDLLFELIPPPAQRAASRAAGAGASNPADLMMMGFPTRLPETSAPALCVCHSELKSEGFLCPRCAAKVCDVPTDCDVCGLMIVSSPHLARSYHHLFPVKPYQAV</sequence>
<name>A0A4S4LB83_9AGAM</name>
<proteinExistence type="inferred from homology"/>
<evidence type="ECO:0000256" key="4">
    <source>
        <dbReference type="ARBA" id="ARBA00022763"/>
    </source>
</evidence>
<dbReference type="GO" id="GO:0005675">
    <property type="term" value="C:transcription factor TFIIH holo complex"/>
    <property type="evidence" value="ECO:0007669"/>
    <property type="project" value="TreeGrafter"/>
</dbReference>
<dbReference type="GO" id="GO:0000439">
    <property type="term" value="C:transcription factor TFIIH core complex"/>
    <property type="evidence" value="ECO:0007669"/>
    <property type="project" value="InterPro"/>
</dbReference>
<dbReference type="InterPro" id="IPR036465">
    <property type="entry name" value="vWFA_dom_sf"/>
</dbReference>
<keyword evidence="7" id="KW-0805">Transcription regulation</keyword>
<evidence type="ECO:0000256" key="8">
    <source>
        <dbReference type="ARBA" id="ARBA00023163"/>
    </source>
</evidence>
<evidence type="ECO:0000256" key="1">
    <source>
        <dbReference type="ARBA" id="ARBA00004123"/>
    </source>
</evidence>
<organism evidence="14 15">
    <name type="scientific">Phellinidium pouzarii</name>
    <dbReference type="NCBI Taxonomy" id="167371"/>
    <lineage>
        <taxon>Eukaryota</taxon>
        <taxon>Fungi</taxon>
        <taxon>Dikarya</taxon>
        <taxon>Basidiomycota</taxon>
        <taxon>Agaricomycotina</taxon>
        <taxon>Agaricomycetes</taxon>
        <taxon>Hymenochaetales</taxon>
        <taxon>Hymenochaetaceae</taxon>
        <taxon>Phellinidium</taxon>
    </lineage>
</organism>
<dbReference type="EMBL" id="SGPK01000102">
    <property type="protein sequence ID" value="THH08371.1"/>
    <property type="molecule type" value="Genomic_DNA"/>
</dbReference>
<evidence type="ECO:0000256" key="6">
    <source>
        <dbReference type="ARBA" id="ARBA00022833"/>
    </source>
</evidence>
<dbReference type="PIRSF" id="PIRSF015919">
    <property type="entry name" value="TFIIH_SSL1"/>
    <property type="match status" value="1"/>
</dbReference>
<evidence type="ECO:0000313" key="15">
    <source>
        <dbReference type="Proteomes" id="UP000308199"/>
    </source>
</evidence>
<dbReference type="Proteomes" id="UP000308199">
    <property type="component" value="Unassembled WGS sequence"/>
</dbReference>
<keyword evidence="10" id="KW-0539">Nucleus</keyword>
<keyword evidence="4" id="KW-0227">DNA damage</keyword>
<dbReference type="GO" id="GO:0008270">
    <property type="term" value="F:zinc ion binding"/>
    <property type="evidence" value="ECO:0007669"/>
    <property type="project" value="UniProtKB-KW"/>
</dbReference>
<dbReference type="GO" id="GO:0006357">
    <property type="term" value="P:regulation of transcription by RNA polymerase II"/>
    <property type="evidence" value="ECO:0007669"/>
    <property type="project" value="TreeGrafter"/>
</dbReference>